<proteinExistence type="predicted"/>
<comment type="caution">
    <text evidence="2">The sequence shown here is derived from an EMBL/GenBank/DDBJ whole genome shotgun (WGS) entry which is preliminary data.</text>
</comment>
<organism evidence="2 3">
    <name type="scientific">candidate division CSSED10-310 bacterium</name>
    <dbReference type="NCBI Taxonomy" id="2855610"/>
    <lineage>
        <taxon>Bacteria</taxon>
        <taxon>Bacteria division CSSED10-310</taxon>
    </lineage>
</organism>
<sequence>EINHLAGVKPDLSEDISKEQADLFESGSEAGPAKQDLSPGKEESAPGFLDEAAWIDLFNHY</sequence>
<feature type="non-terminal residue" evidence="2">
    <location>
        <position position="1"/>
    </location>
</feature>
<name>A0ABV6Z2I5_UNCC1</name>
<dbReference type="Proteomes" id="UP001594351">
    <property type="component" value="Unassembled WGS sequence"/>
</dbReference>
<dbReference type="EMBL" id="JBHPBY010000339">
    <property type="protein sequence ID" value="MFC1852614.1"/>
    <property type="molecule type" value="Genomic_DNA"/>
</dbReference>
<feature type="compositionally biased region" description="Basic and acidic residues" evidence="1">
    <location>
        <begin position="11"/>
        <end position="21"/>
    </location>
</feature>
<evidence type="ECO:0000313" key="2">
    <source>
        <dbReference type="EMBL" id="MFC1852614.1"/>
    </source>
</evidence>
<evidence type="ECO:0008006" key="4">
    <source>
        <dbReference type="Google" id="ProtNLM"/>
    </source>
</evidence>
<accession>A0ABV6Z2I5</accession>
<gene>
    <name evidence="2" type="ORF">ACFL27_20645</name>
</gene>
<keyword evidence="3" id="KW-1185">Reference proteome</keyword>
<protein>
    <recommendedName>
        <fullName evidence="4">Ferredoxin</fullName>
    </recommendedName>
</protein>
<feature type="region of interest" description="Disordered" evidence="1">
    <location>
        <begin position="1"/>
        <end position="45"/>
    </location>
</feature>
<reference evidence="2 3" key="1">
    <citation type="submission" date="2024-09" db="EMBL/GenBank/DDBJ databases">
        <title>Laminarin stimulates single cell rates of sulfate reduction while oxygen inhibits transcriptomic activity in coastal marine sediment.</title>
        <authorList>
            <person name="Lindsay M."/>
            <person name="Orcutt B."/>
            <person name="Emerson D."/>
            <person name="Stepanauskas R."/>
            <person name="D'Angelo T."/>
        </authorList>
    </citation>
    <scope>NUCLEOTIDE SEQUENCE [LARGE SCALE GENOMIC DNA]</scope>
    <source>
        <strain evidence="2">SAG AM-311-K15</strain>
    </source>
</reference>
<evidence type="ECO:0000313" key="3">
    <source>
        <dbReference type="Proteomes" id="UP001594351"/>
    </source>
</evidence>
<evidence type="ECO:0000256" key="1">
    <source>
        <dbReference type="SAM" id="MobiDB-lite"/>
    </source>
</evidence>